<evidence type="ECO:0000313" key="1">
    <source>
        <dbReference type="EMBL" id="MBW80610.1"/>
    </source>
</evidence>
<protein>
    <submittedName>
        <fullName evidence="1">Uncharacterized protein</fullName>
    </submittedName>
</protein>
<accession>A0A2P2IHA4</accession>
<proteinExistence type="predicted"/>
<sequence>MSPINNVVLIPTLDQLFPEALDKLIKFLDILFLRKDYLQQSS</sequence>
<name>A0A2P2IHA4_RHIMU</name>
<dbReference type="AlphaFoldDB" id="A0A2P2IHA4"/>
<reference evidence="1" key="1">
    <citation type="submission" date="2018-02" db="EMBL/GenBank/DDBJ databases">
        <title>Rhizophora mucronata_Transcriptome.</title>
        <authorList>
            <person name="Meera S.P."/>
            <person name="Sreeshan A."/>
            <person name="Augustine A."/>
        </authorList>
    </citation>
    <scope>NUCLEOTIDE SEQUENCE</scope>
    <source>
        <tissue evidence="1">Leaf</tissue>
    </source>
</reference>
<organism evidence="1">
    <name type="scientific">Rhizophora mucronata</name>
    <name type="common">Asiatic mangrove</name>
    <dbReference type="NCBI Taxonomy" id="61149"/>
    <lineage>
        <taxon>Eukaryota</taxon>
        <taxon>Viridiplantae</taxon>
        <taxon>Streptophyta</taxon>
        <taxon>Embryophyta</taxon>
        <taxon>Tracheophyta</taxon>
        <taxon>Spermatophyta</taxon>
        <taxon>Magnoliopsida</taxon>
        <taxon>eudicotyledons</taxon>
        <taxon>Gunneridae</taxon>
        <taxon>Pentapetalae</taxon>
        <taxon>rosids</taxon>
        <taxon>fabids</taxon>
        <taxon>Malpighiales</taxon>
        <taxon>Rhizophoraceae</taxon>
        <taxon>Rhizophora</taxon>
    </lineage>
</organism>
<dbReference type="EMBL" id="GGEC01000127">
    <property type="protein sequence ID" value="MBW80610.1"/>
    <property type="molecule type" value="Transcribed_RNA"/>
</dbReference>